<evidence type="ECO:0000313" key="3">
    <source>
        <dbReference type="Proteomes" id="UP000481153"/>
    </source>
</evidence>
<dbReference type="AlphaFoldDB" id="A0A6G0WXH5"/>
<accession>A0A6G0WXH5</accession>
<sequence>MVASEHMANSVEARREAHYMTNIAPQISSFHHGLWQQTEAIEACYRTLDGGIESFGGLKFNETDNDLFVESHGINTPDYWWKVITAKDTHGHAKVVAWMFPNRPDLGALDDYLVSVETIENQLDDGQGPIPVPSELKASQSKSSWPILASCYHDQGPSLASGLAIQVTDD</sequence>
<dbReference type="InterPro" id="IPR044925">
    <property type="entry name" value="His-Me_finger_sf"/>
</dbReference>
<organism evidence="2 3">
    <name type="scientific">Aphanomyces euteiches</name>
    <dbReference type="NCBI Taxonomy" id="100861"/>
    <lineage>
        <taxon>Eukaryota</taxon>
        <taxon>Sar</taxon>
        <taxon>Stramenopiles</taxon>
        <taxon>Oomycota</taxon>
        <taxon>Saprolegniomycetes</taxon>
        <taxon>Saprolegniales</taxon>
        <taxon>Verrucalvaceae</taxon>
        <taxon>Aphanomyces</taxon>
    </lineage>
</organism>
<name>A0A6G0WXH5_9STRA</name>
<feature type="domain" description="DNA/RNA non-specific endonuclease/pyrophosphatase/phosphodiesterase" evidence="1">
    <location>
        <begin position="1"/>
        <end position="122"/>
    </location>
</feature>
<dbReference type="GO" id="GO:0016787">
    <property type="term" value="F:hydrolase activity"/>
    <property type="evidence" value="ECO:0007669"/>
    <property type="project" value="InterPro"/>
</dbReference>
<dbReference type="VEuPathDB" id="FungiDB:AeMF1_019926"/>
<dbReference type="InterPro" id="IPR044929">
    <property type="entry name" value="DNA/RNA_non-sp_Endonuclease_sf"/>
</dbReference>
<dbReference type="GO" id="GO:0046872">
    <property type="term" value="F:metal ion binding"/>
    <property type="evidence" value="ECO:0007669"/>
    <property type="project" value="InterPro"/>
</dbReference>
<dbReference type="SUPFAM" id="SSF54060">
    <property type="entry name" value="His-Me finger endonucleases"/>
    <property type="match status" value="1"/>
</dbReference>
<gene>
    <name evidence="2" type="ORF">Ae201684_010647</name>
</gene>
<proteinExistence type="predicted"/>
<evidence type="ECO:0000313" key="2">
    <source>
        <dbReference type="EMBL" id="KAF0732201.1"/>
    </source>
</evidence>
<dbReference type="Proteomes" id="UP000481153">
    <property type="component" value="Unassembled WGS sequence"/>
</dbReference>
<evidence type="ECO:0000259" key="1">
    <source>
        <dbReference type="Pfam" id="PF01223"/>
    </source>
</evidence>
<dbReference type="GO" id="GO:0003676">
    <property type="term" value="F:nucleic acid binding"/>
    <property type="evidence" value="ECO:0007669"/>
    <property type="project" value="InterPro"/>
</dbReference>
<reference evidence="2 3" key="1">
    <citation type="submission" date="2019-07" db="EMBL/GenBank/DDBJ databases">
        <title>Genomics analysis of Aphanomyces spp. identifies a new class of oomycete effector associated with host adaptation.</title>
        <authorList>
            <person name="Gaulin E."/>
        </authorList>
    </citation>
    <scope>NUCLEOTIDE SEQUENCE [LARGE SCALE GENOMIC DNA]</scope>
    <source>
        <strain evidence="2 3">ATCC 201684</strain>
    </source>
</reference>
<comment type="caution">
    <text evidence="2">The sequence shown here is derived from an EMBL/GenBank/DDBJ whole genome shotgun (WGS) entry which is preliminary data.</text>
</comment>
<dbReference type="Gene3D" id="3.40.570.10">
    <property type="entry name" value="Extracellular Endonuclease, subunit A"/>
    <property type="match status" value="1"/>
</dbReference>
<dbReference type="EMBL" id="VJMJ01000136">
    <property type="protein sequence ID" value="KAF0732201.1"/>
    <property type="molecule type" value="Genomic_DNA"/>
</dbReference>
<keyword evidence="3" id="KW-1185">Reference proteome</keyword>
<dbReference type="Pfam" id="PF01223">
    <property type="entry name" value="Endonuclease_NS"/>
    <property type="match status" value="1"/>
</dbReference>
<dbReference type="InterPro" id="IPR001604">
    <property type="entry name" value="Endo_G_ENPP1-like_dom"/>
</dbReference>
<protein>
    <recommendedName>
        <fullName evidence="1">DNA/RNA non-specific endonuclease/pyrophosphatase/phosphodiesterase domain-containing protein</fullName>
    </recommendedName>
</protein>